<organism evidence="8 9">
    <name type="scientific">Virgisporangium aliadipatigenens</name>
    <dbReference type="NCBI Taxonomy" id="741659"/>
    <lineage>
        <taxon>Bacteria</taxon>
        <taxon>Bacillati</taxon>
        <taxon>Actinomycetota</taxon>
        <taxon>Actinomycetes</taxon>
        <taxon>Micromonosporales</taxon>
        <taxon>Micromonosporaceae</taxon>
        <taxon>Virgisporangium</taxon>
    </lineage>
</organism>
<feature type="region of interest" description="Disordered" evidence="6">
    <location>
        <begin position="345"/>
        <end position="398"/>
    </location>
</feature>
<evidence type="ECO:0000256" key="6">
    <source>
        <dbReference type="SAM" id="MobiDB-lite"/>
    </source>
</evidence>
<feature type="compositionally biased region" description="Low complexity" evidence="6">
    <location>
        <begin position="345"/>
        <end position="358"/>
    </location>
</feature>
<dbReference type="InterPro" id="IPR017441">
    <property type="entry name" value="Protein_kinase_ATP_BS"/>
</dbReference>
<feature type="binding site" evidence="5">
    <location>
        <position position="51"/>
    </location>
    <ligand>
        <name>ATP</name>
        <dbReference type="ChEBI" id="CHEBI:30616"/>
    </ligand>
</feature>
<evidence type="ECO:0000313" key="9">
    <source>
        <dbReference type="Proteomes" id="UP000619260"/>
    </source>
</evidence>
<dbReference type="PROSITE" id="PS00107">
    <property type="entry name" value="PROTEIN_KINASE_ATP"/>
    <property type="match status" value="1"/>
</dbReference>
<dbReference type="CDD" id="cd14014">
    <property type="entry name" value="STKc_PknB_like"/>
    <property type="match status" value="1"/>
</dbReference>
<dbReference type="PANTHER" id="PTHR43289:SF34">
    <property type="entry name" value="SERINE_THREONINE-PROTEIN KINASE YBDM-RELATED"/>
    <property type="match status" value="1"/>
</dbReference>
<dbReference type="SMART" id="SM00220">
    <property type="entry name" value="S_TKc"/>
    <property type="match status" value="1"/>
</dbReference>
<sequence>MTRGSDGRVEALRHDDPRSIGRYRLVGRLGSGGMGTVYLGLDRNEQPVAVKVIRPHLAADEVFRARFRAEVRRVRQVPPFCTAAVLDADPDHERPYLVVEYVDAPSLEAEVERRGPLRHGNLHGLAIGVASALSAIHGAGVVHRDLKPANVLLAPGSPKVIDFGIAQALDASDGLTRTDLILGTVSYTAPERIQSAAGVPAGPASDIFSWAGVVTFAGTGQPPYGADSTTATAFQIISEPPRLYDLAPPLRELVQVCLDKDPRNRPTARELLDLLLSSGSSGGYVPPVTQSTGSARVPAAARPAPAAWTTPAPRRNWAKRGLAVTGALAAAAVATAVALVLTDRPPAADAGTGPTTTAQSVRQPGNGAGSGAPAAPARRPVTISDPLTAPGRWSPGAADGGSCSFTKGVLYVQQEVEGALRCPGPADRITGDQSVEVDIVLLRAGSCAAIWFLAREDSGYEYRVCEGTAQVHLHRPDVAPTVVGSTNLAEAVERGVPTRIGFRLTGSDVELRRDNRSQGKFRLPDASTPRPGETVTLGIAMQPGGEAPYAVAFRQVEIRTY</sequence>
<keyword evidence="9" id="KW-1185">Reference proteome</keyword>
<evidence type="ECO:0000256" key="1">
    <source>
        <dbReference type="ARBA" id="ARBA00022679"/>
    </source>
</evidence>
<proteinExistence type="predicted"/>
<dbReference type="PANTHER" id="PTHR43289">
    <property type="entry name" value="MITOGEN-ACTIVATED PROTEIN KINASE KINASE KINASE 20-RELATED"/>
    <property type="match status" value="1"/>
</dbReference>
<evidence type="ECO:0000256" key="5">
    <source>
        <dbReference type="PROSITE-ProRule" id="PRU10141"/>
    </source>
</evidence>
<name>A0A8J3YJV9_9ACTN</name>
<dbReference type="InterPro" id="IPR008271">
    <property type="entry name" value="Ser/Thr_kinase_AS"/>
</dbReference>
<dbReference type="SUPFAM" id="SSF56112">
    <property type="entry name" value="Protein kinase-like (PK-like)"/>
    <property type="match status" value="1"/>
</dbReference>
<keyword evidence="1" id="KW-0808">Transferase</keyword>
<feature type="compositionally biased region" description="Low complexity" evidence="6">
    <location>
        <begin position="295"/>
        <end position="311"/>
    </location>
</feature>
<keyword evidence="4 5" id="KW-0067">ATP-binding</keyword>
<dbReference type="Pfam" id="PF00069">
    <property type="entry name" value="Pkinase"/>
    <property type="match status" value="1"/>
</dbReference>
<dbReference type="PROSITE" id="PS50011">
    <property type="entry name" value="PROTEIN_KINASE_DOM"/>
    <property type="match status" value="1"/>
</dbReference>
<keyword evidence="2 5" id="KW-0547">Nucleotide-binding</keyword>
<reference evidence="8" key="1">
    <citation type="submission" date="2021-01" db="EMBL/GenBank/DDBJ databases">
        <title>Whole genome shotgun sequence of Virgisporangium aliadipatigenens NBRC 105644.</title>
        <authorList>
            <person name="Komaki H."/>
            <person name="Tamura T."/>
        </authorList>
    </citation>
    <scope>NUCLEOTIDE SEQUENCE</scope>
    <source>
        <strain evidence="8">NBRC 105644</strain>
    </source>
</reference>
<evidence type="ECO:0000256" key="4">
    <source>
        <dbReference type="ARBA" id="ARBA00022840"/>
    </source>
</evidence>
<dbReference type="Gene3D" id="3.30.200.20">
    <property type="entry name" value="Phosphorylase Kinase, domain 1"/>
    <property type="match status" value="1"/>
</dbReference>
<dbReference type="RefSeq" id="WP_239153033.1">
    <property type="nucleotide sequence ID" value="NZ_BOPF01000010.1"/>
</dbReference>
<evidence type="ECO:0000313" key="8">
    <source>
        <dbReference type="EMBL" id="GIJ46501.1"/>
    </source>
</evidence>
<evidence type="ECO:0000256" key="2">
    <source>
        <dbReference type="ARBA" id="ARBA00022741"/>
    </source>
</evidence>
<feature type="region of interest" description="Disordered" evidence="6">
    <location>
        <begin position="290"/>
        <end position="311"/>
    </location>
</feature>
<evidence type="ECO:0000259" key="7">
    <source>
        <dbReference type="PROSITE" id="PS50011"/>
    </source>
</evidence>
<dbReference type="Proteomes" id="UP000619260">
    <property type="component" value="Unassembled WGS sequence"/>
</dbReference>
<feature type="domain" description="Protein kinase" evidence="7">
    <location>
        <begin position="23"/>
        <end position="276"/>
    </location>
</feature>
<accession>A0A8J3YJV9</accession>
<dbReference type="AlphaFoldDB" id="A0A8J3YJV9"/>
<keyword evidence="3" id="KW-0418">Kinase</keyword>
<dbReference type="EMBL" id="BOPF01000010">
    <property type="protein sequence ID" value="GIJ46501.1"/>
    <property type="molecule type" value="Genomic_DNA"/>
</dbReference>
<gene>
    <name evidence="8" type="ORF">Val02_33870</name>
</gene>
<dbReference type="InterPro" id="IPR000719">
    <property type="entry name" value="Prot_kinase_dom"/>
</dbReference>
<dbReference type="PROSITE" id="PS00108">
    <property type="entry name" value="PROTEIN_KINASE_ST"/>
    <property type="match status" value="1"/>
</dbReference>
<dbReference type="Gene3D" id="1.10.510.10">
    <property type="entry name" value="Transferase(Phosphotransferase) domain 1"/>
    <property type="match status" value="1"/>
</dbReference>
<dbReference type="GO" id="GO:0005524">
    <property type="term" value="F:ATP binding"/>
    <property type="evidence" value="ECO:0007669"/>
    <property type="project" value="UniProtKB-UniRule"/>
</dbReference>
<protein>
    <recommendedName>
        <fullName evidence="7">Protein kinase domain-containing protein</fullName>
    </recommendedName>
</protein>
<comment type="caution">
    <text evidence="8">The sequence shown here is derived from an EMBL/GenBank/DDBJ whole genome shotgun (WGS) entry which is preliminary data.</text>
</comment>
<evidence type="ECO:0000256" key="3">
    <source>
        <dbReference type="ARBA" id="ARBA00022777"/>
    </source>
</evidence>
<dbReference type="GO" id="GO:0004674">
    <property type="term" value="F:protein serine/threonine kinase activity"/>
    <property type="evidence" value="ECO:0007669"/>
    <property type="project" value="TreeGrafter"/>
</dbReference>
<feature type="compositionally biased region" description="Low complexity" evidence="6">
    <location>
        <begin position="371"/>
        <end position="380"/>
    </location>
</feature>
<dbReference type="InterPro" id="IPR011009">
    <property type="entry name" value="Kinase-like_dom_sf"/>
</dbReference>